<proteinExistence type="predicted"/>
<dbReference type="InterPro" id="IPR029063">
    <property type="entry name" value="SAM-dependent_MTases_sf"/>
</dbReference>
<comment type="caution">
    <text evidence="4">The sequence shown here is derived from an EMBL/GenBank/DDBJ whole genome shotgun (WGS) entry which is preliminary data.</text>
</comment>
<feature type="domain" description="Methyltransferase" evidence="3">
    <location>
        <begin position="65"/>
        <end position="159"/>
    </location>
</feature>
<evidence type="ECO:0000256" key="2">
    <source>
        <dbReference type="ARBA" id="ARBA00022679"/>
    </source>
</evidence>
<protein>
    <submittedName>
        <fullName evidence="4">Methyltransferase</fullName>
    </submittedName>
</protein>
<keyword evidence="2 4" id="KW-0808">Transferase</keyword>
<reference evidence="4 5" key="1">
    <citation type="submission" date="2016-01" db="EMBL/GenBank/DDBJ databases">
        <title>Highly variable Streptococcus oralis are common among viridans streptococci isolated from primates.</title>
        <authorList>
            <person name="Denapaite D."/>
            <person name="Rieger M."/>
            <person name="Koendgen S."/>
            <person name="Brueckner R."/>
            <person name="Ochigava I."/>
            <person name="Kappeler P."/>
            <person name="Maetz-Rensing K."/>
            <person name="Leendertz F."/>
            <person name="Hakenbeck R."/>
        </authorList>
    </citation>
    <scope>NUCLEOTIDE SEQUENCE [LARGE SCALE GENOMIC DNA]</scope>
    <source>
        <strain evidence="4 5">DD07</strain>
    </source>
</reference>
<evidence type="ECO:0000256" key="1">
    <source>
        <dbReference type="ARBA" id="ARBA00022603"/>
    </source>
</evidence>
<dbReference type="Gene3D" id="2.20.25.110">
    <property type="entry name" value="S-adenosyl-L-methionine-dependent methyltransferases"/>
    <property type="match status" value="1"/>
</dbReference>
<evidence type="ECO:0000259" key="3">
    <source>
        <dbReference type="Pfam" id="PF13649"/>
    </source>
</evidence>
<dbReference type="AlphaFoldDB" id="A0A139N670"/>
<dbReference type="PATRIC" id="fig|1302.21.peg.1329"/>
<dbReference type="Gene3D" id="3.40.50.150">
    <property type="entry name" value="Vaccinia Virus protein VP39"/>
    <property type="match status" value="1"/>
</dbReference>
<dbReference type="SUPFAM" id="SSF53335">
    <property type="entry name" value="S-adenosyl-L-methionine-dependent methyltransferases"/>
    <property type="match status" value="1"/>
</dbReference>
<dbReference type="GO" id="GO:0032259">
    <property type="term" value="P:methylation"/>
    <property type="evidence" value="ECO:0007669"/>
    <property type="project" value="UniProtKB-KW"/>
</dbReference>
<dbReference type="PANTHER" id="PTHR43861">
    <property type="entry name" value="TRANS-ACONITATE 2-METHYLTRANSFERASE-RELATED"/>
    <property type="match status" value="1"/>
</dbReference>
<dbReference type="Pfam" id="PF13649">
    <property type="entry name" value="Methyltransf_25"/>
    <property type="match status" value="1"/>
</dbReference>
<organism evidence="4 5">
    <name type="scientific">Streptococcus gordonii</name>
    <dbReference type="NCBI Taxonomy" id="1302"/>
    <lineage>
        <taxon>Bacteria</taxon>
        <taxon>Bacillati</taxon>
        <taxon>Bacillota</taxon>
        <taxon>Bacilli</taxon>
        <taxon>Lactobacillales</taxon>
        <taxon>Streptococcaceae</taxon>
        <taxon>Streptococcus</taxon>
    </lineage>
</organism>
<name>A0A139N670_STRGN</name>
<evidence type="ECO:0000313" key="5">
    <source>
        <dbReference type="Proteomes" id="UP000070096"/>
    </source>
</evidence>
<dbReference type="EMBL" id="LQRC01000175">
    <property type="protein sequence ID" value="KXT71546.1"/>
    <property type="molecule type" value="Genomic_DNA"/>
</dbReference>
<dbReference type="CDD" id="cd02440">
    <property type="entry name" value="AdoMet_MTases"/>
    <property type="match status" value="1"/>
</dbReference>
<dbReference type="GO" id="GO:0008168">
    <property type="term" value="F:methyltransferase activity"/>
    <property type="evidence" value="ECO:0007669"/>
    <property type="project" value="UniProtKB-KW"/>
</dbReference>
<dbReference type="Proteomes" id="UP000070096">
    <property type="component" value="Unassembled WGS sequence"/>
</dbReference>
<dbReference type="InterPro" id="IPR041698">
    <property type="entry name" value="Methyltransf_25"/>
</dbReference>
<gene>
    <name evidence="4" type="ORF">SGODD07_01190</name>
</gene>
<accession>A0A139N670</accession>
<evidence type="ECO:0000313" key="4">
    <source>
        <dbReference type="EMBL" id="KXT71546.1"/>
    </source>
</evidence>
<keyword evidence="1 4" id="KW-0489">Methyltransferase</keyword>
<sequence>MIFCPWAESRIWLSQPAGWAIFERKSMATYETFASVYDAIMDDSLYEKWTDFSLRHFPKDKKKLLELACGTGIQSIYFKQAGLEVTGLDLSQEMLDLAEKRSREAGLDIPFIQGNMLDLSDIGQFDLVTCYSDSICYMEDEVDVGQVFTQVYQHLNEDGRFIFDVHSIYQIDEVFPSYSYHENAETFAMVWDSYADEPPHSIVHELTFFVQDEDGRFTRYDEVHEERTYEILTYDILLEQAGFKNVKVYADFEDKEPTDKSARWFFVAEK</sequence>
<dbReference type="PANTHER" id="PTHR43861:SF1">
    <property type="entry name" value="TRANS-ACONITATE 2-METHYLTRANSFERASE"/>
    <property type="match status" value="1"/>
</dbReference>